<comment type="caution">
    <text evidence="1">The sequence shown here is derived from an EMBL/GenBank/DDBJ whole genome shotgun (WGS) entry which is preliminary data.</text>
</comment>
<evidence type="ECO:0000313" key="2">
    <source>
        <dbReference type="Proteomes" id="UP001054945"/>
    </source>
</evidence>
<dbReference type="AlphaFoldDB" id="A0AAV4Y1E0"/>
<dbReference type="EMBL" id="BPLR01001085">
    <property type="protein sequence ID" value="GIY99795.1"/>
    <property type="molecule type" value="Genomic_DNA"/>
</dbReference>
<sequence>MEFLSIGRSRVHHRDLTSKLRILRREETVQSERLQSTEKSVMDNSRQLMAAELLLERYRQEFINSTSDCPTTLVF</sequence>
<evidence type="ECO:0000313" key="1">
    <source>
        <dbReference type="EMBL" id="GIY99795.1"/>
    </source>
</evidence>
<protein>
    <submittedName>
        <fullName evidence="1">Uncharacterized protein</fullName>
    </submittedName>
</protein>
<organism evidence="1 2">
    <name type="scientific">Caerostris extrusa</name>
    <name type="common">Bark spider</name>
    <name type="synonym">Caerostris bankana</name>
    <dbReference type="NCBI Taxonomy" id="172846"/>
    <lineage>
        <taxon>Eukaryota</taxon>
        <taxon>Metazoa</taxon>
        <taxon>Ecdysozoa</taxon>
        <taxon>Arthropoda</taxon>
        <taxon>Chelicerata</taxon>
        <taxon>Arachnida</taxon>
        <taxon>Araneae</taxon>
        <taxon>Araneomorphae</taxon>
        <taxon>Entelegynae</taxon>
        <taxon>Araneoidea</taxon>
        <taxon>Araneidae</taxon>
        <taxon>Caerostris</taxon>
    </lineage>
</organism>
<gene>
    <name evidence="1" type="ORF">CEXT_22771</name>
</gene>
<accession>A0AAV4Y1E0</accession>
<name>A0AAV4Y1E0_CAEEX</name>
<keyword evidence="2" id="KW-1185">Reference proteome</keyword>
<proteinExistence type="predicted"/>
<dbReference type="Proteomes" id="UP001054945">
    <property type="component" value="Unassembled WGS sequence"/>
</dbReference>
<reference evidence="1 2" key="1">
    <citation type="submission" date="2021-06" db="EMBL/GenBank/DDBJ databases">
        <title>Caerostris extrusa draft genome.</title>
        <authorList>
            <person name="Kono N."/>
            <person name="Arakawa K."/>
        </authorList>
    </citation>
    <scope>NUCLEOTIDE SEQUENCE [LARGE SCALE GENOMIC DNA]</scope>
</reference>